<dbReference type="SMART" id="SM00862">
    <property type="entry name" value="Trans_reg_C"/>
    <property type="match status" value="1"/>
</dbReference>
<proteinExistence type="predicted"/>
<feature type="domain" description="Response regulatory" evidence="4">
    <location>
        <begin position="5"/>
        <end position="119"/>
    </location>
</feature>
<dbReference type="Gene3D" id="1.10.10.10">
    <property type="entry name" value="Winged helix-like DNA-binding domain superfamily/Winged helix DNA-binding domain"/>
    <property type="match status" value="1"/>
</dbReference>
<protein>
    <submittedName>
        <fullName evidence="6">DNA-binding response regulator</fullName>
    </submittedName>
</protein>
<dbReference type="SUPFAM" id="SSF52172">
    <property type="entry name" value="CheY-like"/>
    <property type="match status" value="1"/>
</dbReference>
<dbReference type="Gene3D" id="3.40.50.2300">
    <property type="match status" value="1"/>
</dbReference>
<evidence type="ECO:0000256" key="1">
    <source>
        <dbReference type="ARBA" id="ARBA00023125"/>
    </source>
</evidence>
<evidence type="ECO:0000256" key="3">
    <source>
        <dbReference type="PROSITE-ProRule" id="PRU01091"/>
    </source>
</evidence>
<dbReference type="PROSITE" id="PS51755">
    <property type="entry name" value="OMPR_PHOB"/>
    <property type="match status" value="1"/>
</dbReference>
<dbReference type="PANTHER" id="PTHR48111:SF36">
    <property type="entry name" value="TRANSCRIPTIONAL REGULATORY PROTEIN CUTR"/>
    <property type="match status" value="1"/>
</dbReference>
<dbReference type="GO" id="GO:0000976">
    <property type="term" value="F:transcription cis-regulatory region binding"/>
    <property type="evidence" value="ECO:0007669"/>
    <property type="project" value="TreeGrafter"/>
</dbReference>
<gene>
    <name evidence="6" type="ORF">DD666_06270</name>
</gene>
<dbReference type="InterPro" id="IPR001867">
    <property type="entry name" value="OmpR/PhoB-type_DNA-bd"/>
</dbReference>
<dbReference type="AlphaFoldDB" id="A0A356LDD0"/>
<name>A0A356LDD0_9BURK</name>
<keyword evidence="2" id="KW-0597">Phosphoprotein</keyword>
<dbReference type="PROSITE" id="PS50110">
    <property type="entry name" value="RESPONSE_REGULATORY"/>
    <property type="match status" value="1"/>
</dbReference>
<dbReference type="GO" id="GO:0000156">
    <property type="term" value="F:phosphorelay response regulator activity"/>
    <property type="evidence" value="ECO:0007669"/>
    <property type="project" value="TreeGrafter"/>
</dbReference>
<comment type="caution">
    <text evidence="6">The sequence shown here is derived from an EMBL/GenBank/DDBJ whole genome shotgun (WGS) entry which is preliminary data.</text>
</comment>
<dbReference type="InterPro" id="IPR011006">
    <property type="entry name" value="CheY-like_superfamily"/>
</dbReference>
<evidence type="ECO:0000313" key="6">
    <source>
        <dbReference type="EMBL" id="HBP29006.1"/>
    </source>
</evidence>
<dbReference type="PANTHER" id="PTHR48111">
    <property type="entry name" value="REGULATOR OF RPOS"/>
    <property type="match status" value="1"/>
</dbReference>
<keyword evidence="1 3" id="KW-0238">DNA-binding</keyword>
<dbReference type="InterPro" id="IPR016032">
    <property type="entry name" value="Sig_transdc_resp-reg_C-effctor"/>
</dbReference>
<dbReference type="SUPFAM" id="SSF46894">
    <property type="entry name" value="C-terminal effector domain of the bipartite response regulators"/>
    <property type="match status" value="1"/>
</dbReference>
<sequence length="231" mass="24852">MSSNRIAILEDNPRMAVLMCKALAAAGIEADVFERLDSVWPAMAPGLYGVFVVDRSVPDGDGLNLVRRLRADGNATPCLMVTARDAIHDRIEGLESGADDYLPKPFSLEELVARVRALMRRPLILASLEPAFAGISVHTARGCMNYGNVSTPLAPAELQILLALVQAAGQVVQRSRLEAAGWGLGEGVTPNALDVAVHRLRRKILAAGSFTQIVNLRGKGFALQKTDDETR</sequence>
<dbReference type="GO" id="GO:0032993">
    <property type="term" value="C:protein-DNA complex"/>
    <property type="evidence" value="ECO:0007669"/>
    <property type="project" value="TreeGrafter"/>
</dbReference>
<dbReference type="GO" id="GO:0005829">
    <property type="term" value="C:cytosol"/>
    <property type="evidence" value="ECO:0007669"/>
    <property type="project" value="TreeGrafter"/>
</dbReference>
<dbReference type="Proteomes" id="UP000264036">
    <property type="component" value="Unassembled WGS sequence"/>
</dbReference>
<feature type="domain" description="OmpR/PhoB-type" evidence="5">
    <location>
        <begin position="127"/>
        <end position="225"/>
    </location>
</feature>
<organism evidence="6 7">
    <name type="scientific">Advenella kashmirensis</name>
    <dbReference type="NCBI Taxonomy" id="310575"/>
    <lineage>
        <taxon>Bacteria</taxon>
        <taxon>Pseudomonadati</taxon>
        <taxon>Pseudomonadota</taxon>
        <taxon>Betaproteobacteria</taxon>
        <taxon>Burkholderiales</taxon>
        <taxon>Alcaligenaceae</taxon>
    </lineage>
</organism>
<dbReference type="InterPro" id="IPR001789">
    <property type="entry name" value="Sig_transdc_resp-reg_receiver"/>
</dbReference>
<evidence type="ECO:0000256" key="2">
    <source>
        <dbReference type="PROSITE-ProRule" id="PRU00169"/>
    </source>
</evidence>
<dbReference type="CDD" id="cd00383">
    <property type="entry name" value="trans_reg_C"/>
    <property type="match status" value="1"/>
</dbReference>
<evidence type="ECO:0000259" key="5">
    <source>
        <dbReference type="PROSITE" id="PS51755"/>
    </source>
</evidence>
<evidence type="ECO:0000313" key="7">
    <source>
        <dbReference type="Proteomes" id="UP000264036"/>
    </source>
</evidence>
<evidence type="ECO:0000259" key="4">
    <source>
        <dbReference type="PROSITE" id="PS50110"/>
    </source>
</evidence>
<feature type="modified residue" description="4-aspartylphosphate" evidence="2">
    <location>
        <position position="54"/>
    </location>
</feature>
<reference evidence="6 7" key="1">
    <citation type="journal article" date="2018" name="Nat. Biotechnol.">
        <title>A standardized bacterial taxonomy based on genome phylogeny substantially revises the tree of life.</title>
        <authorList>
            <person name="Parks D.H."/>
            <person name="Chuvochina M."/>
            <person name="Waite D.W."/>
            <person name="Rinke C."/>
            <person name="Skarshewski A."/>
            <person name="Chaumeil P.A."/>
            <person name="Hugenholtz P."/>
        </authorList>
    </citation>
    <scope>NUCLEOTIDE SEQUENCE [LARGE SCALE GENOMIC DNA]</scope>
    <source>
        <strain evidence="6">UBA10707</strain>
    </source>
</reference>
<feature type="DNA-binding region" description="OmpR/PhoB-type" evidence="3">
    <location>
        <begin position="127"/>
        <end position="225"/>
    </location>
</feature>
<dbReference type="Gene3D" id="6.10.250.690">
    <property type="match status" value="1"/>
</dbReference>
<dbReference type="Pfam" id="PF00486">
    <property type="entry name" value="Trans_reg_C"/>
    <property type="match status" value="1"/>
</dbReference>
<dbReference type="InterPro" id="IPR039420">
    <property type="entry name" value="WalR-like"/>
</dbReference>
<dbReference type="InterPro" id="IPR036388">
    <property type="entry name" value="WH-like_DNA-bd_sf"/>
</dbReference>
<accession>A0A356LDD0</accession>
<dbReference type="GO" id="GO:0006355">
    <property type="term" value="P:regulation of DNA-templated transcription"/>
    <property type="evidence" value="ECO:0007669"/>
    <property type="project" value="InterPro"/>
</dbReference>
<dbReference type="SMART" id="SM00448">
    <property type="entry name" value="REC"/>
    <property type="match status" value="1"/>
</dbReference>
<dbReference type="Pfam" id="PF00072">
    <property type="entry name" value="Response_reg"/>
    <property type="match status" value="1"/>
</dbReference>
<dbReference type="EMBL" id="DOEK01000010">
    <property type="protein sequence ID" value="HBP29006.1"/>
    <property type="molecule type" value="Genomic_DNA"/>
</dbReference>